<proteinExistence type="predicted"/>
<feature type="compositionally biased region" description="Basic and acidic residues" evidence="1">
    <location>
        <begin position="21"/>
        <end position="39"/>
    </location>
</feature>
<keyword evidence="3" id="KW-1185">Reference proteome</keyword>
<evidence type="ECO:0000256" key="1">
    <source>
        <dbReference type="SAM" id="MobiDB-lite"/>
    </source>
</evidence>
<dbReference type="Proteomes" id="UP001158576">
    <property type="component" value="Chromosome PAR"/>
</dbReference>
<sequence length="423" mass="47815">MNVAETQTLPSPLKRPSLTRQDSESIEKQNFRIPKESHSMPRSGITSHSSSHTPGDNPSVRKAKRSPPLGELDSGIASLSIEEGNPIDTGTYHPNSGMEHYPHDMSLNEQDSSKSRTLPERSSNGKVRPRRRVLPRDPSQDNEGQLGLTSQKNYRSQPDLLGHNQRTKESPLGQRKREAEDPFFAHNESWYKRSFDMSDCVSDTSSYGGKSRDHVSQFEMDSTAVLIKLWWENLAETREGDGRLVSAVERVSQVYQHRGPPAVRLCLVHPGKGRASRRRTVASANEAIETRDGGWCWTSQTPPIAWGPLPKRALQRLALEISLCDDERNVLSRALVGLLDVNFDARAKWYKLYPWSSSHSMSRVDDYERHRRPRRKLPQLPRNISSLSNQSREPAFAGPMRTQSVTGHKLSHSVYFREPGVVQ</sequence>
<evidence type="ECO:0000313" key="3">
    <source>
        <dbReference type="Proteomes" id="UP001158576"/>
    </source>
</evidence>
<dbReference type="EMBL" id="OU015568">
    <property type="protein sequence ID" value="CAG5089685.1"/>
    <property type="molecule type" value="Genomic_DNA"/>
</dbReference>
<feature type="region of interest" description="Disordered" evidence="1">
    <location>
        <begin position="364"/>
        <end position="405"/>
    </location>
</feature>
<feature type="compositionally biased region" description="Polar residues" evidence="1">
    <location>
        <begin position="141"/>
        <end position="156"/>
    </location>
</feature>
<gene>
    <name evidence="2" type="ORF">OKIOD_LOCUS3864</name>
</gene>
<name>A0ABN7S4B6_OIKDI</name>
<protein>
    <submittedName>
        <fullName evidence="2">Oidioi.mRNA.OKI2018_I69.PAR.g12306.t1.cds</fullName>
    </submittedName>
</protein>
<accession>A0ABN7S4B6</accession>
<organism evidence="2 3">
    <name type="scientific">Oikopleura dioica</name>
    <name type="common">Tunicate</name>
    <dbReference type="NCBI Taxonomy" id="34765"/>
    <lineage>
        <taxon>Eukaryota</taxon>
        <taxon>Metazoa</taxon>
        <taxon>Chordata</taxon>
        <taxon>Tunicata</taxon>
        <taxon>Appendicularia</taxon>
        <taxon>Copelata</taxon>
        <taxon>Oikopleuridae</taxon>
        <taxon>Oikopleura</taxon>
    </lineage>
</organism>
<evidence type="ECO:0000313" key="2">
    <source>
        <dbReference type="EMBL" id="CAG5089685.1"/>
    </source>
</evidence>
<feature type="compositionally biased region" description="Polar residues" evidence="1">
    <location>
        <begin position="383"/>
        <end position="392"/>
    </location>
</feature>
<feature type="compositionally biased region" description="Polar residues" evidence="1">
    <location>
        <begin position="1"/>
        <end position="10"/>
    </location>
</feature>
<reference evidence="2 3" key="1">
    <citation type="submission" date="2021-04" db="EMBL/GenBank/DDBJ databases">
        <authorList>
            <person name="Bliznina A."/>
        </authorList>
    </citation>
    <scope>NUCLEOTIDE SEQUENCE [LARGE SCALE GENOMIC DNA]</scope>
</reference>
<feature type="region of interest" description="Disordered" evidence="1">
    <location>
        <begin position="1"/>
        <end position="180"/>
    </location>
</feature>
<feature type="compositionally biased region" description="Polar residues" evidence="1">
    <location>
        <begin position="44"/>
        <end position="56"/>
    </location>
</feature>